<dbReference type="PANTHER" id="PTHR23135:SF18">
    <property type="entry name" value="CYANOPHYCIN SYNTHETASE"/>
    <property type="match status" value="1"/>
</dbReference>
<keyword evidence="9 14" id="KW-0547">Nucleotide-binding</keyword>
<name>A0AA44BF33_9CLOT</name>
<dbReference type="GO" id="GO:0046872">
    <property type="term" value="F:metal ion binding"/>
    <property type="evidence" value="ECO:0007669"/>
    <property type="project" value="InterPro"/>
</dbReference>
<dbReference type="InterPro" id="IPR036565">
    <property type="entry name" value="Mur-like_cat_sf"/>
</dbReference>
<dbReference type="Pfam" id="PF08245">
    <property type="entry name" value="Mur_ligase_M"/>
    <property type="match status" value="1"/>
</dbReference>
<comment type="function">
    <text evidence="1">Catalyzes the ATP-dependent polymerization of arginine and aspartate to multi-L-arginyl-poly-L-aspartic acid (cyanophycin; a water-insoluble reserve polymer).</text>
</comment>
<dbReference type="NCBIfam" id="TIGR02068">
    <property type="entry name" value="cya_phycin_syn"/>
    <property type="match status" value="1"/>
</dbReference>
<comment type="catalytic activity">
    <reaction evidence="13">
        <text>[L-4-(L-arginin-2-N-yl)aspartate](n) + L-aspartate + ATP = [L-4-(L-arginin-2-N-yl)aspartate](n)-L-aspartate + ADP + phosphate + H(+)</text>
        <dbReference type="Rhea" id="RHEA:13277"/>
        <dbReference type="Rhea" id="RHEA-COMP:13728"/>
        <dbReference type="Rhea" id="RHEA-COMP:13733"/>
        <dbReference type="ChEBI" id="CHEBI:15378"/>
        <dbReference type="ChEBI" id="CHEBI:29991"/>
        <dbReference type="ChEBI" id="CHEBI:30616"/>
        <dbReference type="ChEBI" id="CHEBI:43474"/>
        <dbReference type="ChEBI" id="CHEBI:137986"/>
        <dbReference type="ChEBI" id="CHEBI:137990"/>
        <dbReference type="ChEBI" id="CHEBI:456216"/>
        <dbReference type="EC" id="6.3.2.29"/>
    </reaction>
</comment>
<dbReference type="Pfam" id="PF18921">
    <property type="entry name" value="Cyanophycin_syn"/>
    <property type="match status" value="1"/>
</dbReference>
<dbReference type="PANTHER" id="PTHR23135">
    <property type="entry name" value="MUR LIGASE FAMILY MEMBER"/>
    <property type="match status" value="1"/>
</dbReference>
<evidence type="ECO:0000256" key="2">
    <source>
        <dbReference type="ARBA" id="ARBA00004752"/>
    </source>
</evidence>
<dbReference type="GO" id="GO:0071160">
    <property type="term" value="F:cyanophycin synthetase activity (L-aspartate-adding)"/>
    <property type="evidence" value="ECO:0007669"/>
    <property type="project" value="UniProtKB-EC"/>
</dbReference>
<dbReference type="Pfam" id="PF02875">
    <property type="entry name" value="Mur_ligase_C"/>
    <property type="match status" value="1"/>
</dbReference>
<dbReference type="InterPro" id="IPR011761">
    <property type="entry name" value="ATP-grasp"/>
</dbReference>
<reference evidence="16 17" key="1">
    <citation type="submission" date="2019-04" db="EMBL/GenBank/DDBJ databases">
        <title>Isachenkonia alkalipeptolytica gen. nov. sp. nov. a new anaerobic, alkiliphilic organothrophic bacterium capable to reduce synthesized ferrihydrite isolated from a soda lake.</title>
        <authorList>
            <person name="Toshchakov S.V."/>
            <person name="Zavarzina D.G."/>
            <person name="Zhilina T.N."/>
            <person name="Kostrikina N.A."/>
            <person name="Kublanov I.V."/>
        </authorList>
    </citation>
    <scope>NUCLEOTIDE SEQUENCE [LARGE SCALE GENOMIC DNA]</scope>
    <source>
        <strain evidence="16 17">Z-1701</strain>
    </source>
</reference>
<evidence type="ECO:0000256" key="10">
    <source>
        <dbReference type="ARBA" id="ARBA00022840"/>
    </source>
</evidence>
<dbReference type="Proteomes" id="UP000449710">
    <property type="component" value="Unassembled WGS sequence"/>
</dbReference>
<dbReference type="RefSeq" id="WP_160723411.1">
    <property type="nucleotide sequence ID" value="NZ_SUMG01000032.1"/>
</dbReference>
<dbReference type="InterPro" id="IPR004101">
    <property type="entry name" value="Mur_ligase_C"/>
</dbReference>
<evidence type="ECO:0000256" key="1">
    <source>
        <dbReference type="ARBA" id="ARBA00003184"/>
    </source>
</evidence>
<evidence type="ECO:0000256" key="3">
    <source>
        <dbReference type="ARBA" id="ARBA00009060"/>
    </source>
</evidence>
<evidence type="ECO:0000259" key="15">
    <source>
        <dbReference type="PROSITE" id="PS50975"/>
    </source>
</evidence>
<evidence type="ECO:0000256" key="6">
    <source>
        <dbReference type="ARBA" id="ARBA00013005"/>
    </source>
</evidence>
<gene>
    <name evidence="16" type="primary">cphA</name>
    <name evidence="16" type="ORF">ISALK_13985</name>
</gene>
<dbReference type="InterPro" id="IPR044019">
    <property type="entry name" value="Cyanophycin_syn_N"/>
</dbReference>
<comment type="pathway">
    <text evidence="2">Cell wall biogenesis; peptidoglycan biosynthesis.</text>
</comment>
<proteinExistence type="inferred from homology"/>
<dbReference type="InterPro" id="IPR013221">
    <property type="entry name" value="Mur_ligase_cen"/>
</dbReference>
<keyword evidence="10 14" id="KW-0067">ATP-binding</keyword>
<organism evidence="16 17">
    <name type="scientific">Isachenkonia alkalipeptolytica</name>
    <dbReference type="NCBI Taxonomy" id="2565777"/>
    <lineage>
        <taxon>Bacteria</taxon>
        <taxon>Bacillati</taxon>
        <taxon>Bacillota</taxon>
        <taxon>Clostridia</taxon>
        <taxon>Eubacteriales</taxon>
        <taxon>Clostridiaceae</taxon>
        <taxon>Isachenkonia</taxon>
    </lineage>
</organism>
<dbReference type="AlphaFoldDB" id="A0AA44BF33"/>
<keyword evidence="17" id="KW-1185">Reference proteome</keyword>
<dbReference type="InterPro" id="IPR013815">
    <property type="entry name" value="ATP_grasp_subdomain_1"/>
</dbReference>
<dbReference type="NCBIfam" id="NF010623">
    <property type="entry name" value="PRK14016.1"/>
    <property type="match status" value="1"/>
</dbReference>
<dbReference type="EC" id="6.3.2.29" evidence="6"/>
<accession>A0AA44BF33</accession>
<evidence type="ECO:0000256" key="8">
    <source>
        <dbReference type="ARBA" id="ARBA00022598"/>
    </source>
</evidence>
<dbReference type="GO" id="GO:0071161">
    <property type="term" value="F:cyanophycin synthetase activity (L-arginine-adding)"/>
    <property type="evidence" value="ECO:0007669"/>
    <property type="project" value="UniProtKB-EC"/>
</dbReference>
<comment type="similarity">
    <text evidence="3">In the C-terminal section; belongs to the MurCDEF family.</text>
</comment>
<evidence type="ECO:0000256" key="14">
    <source>
        <dbReference type="PROSITE-ProRule" id="PRU00409"/>
    </source>
</evidence>
<dbReference type="Gene3D" id="3.30.470.20">
    <property type="entry name" value="ATP-grasp fold, B domain"/>
    <property type="match status" value="1"/>
</dbReference>
<dbReference type="PROSITE" id="PS50975">
    <property type="entry name" value="ATP_GRASP"/>
    <property type="match status" value="1"/>
</dbReference>
<comment type="catalytic activity">
    <reaction evidence="12">
        <text>[L-4-(L-arginin-2-N-yl)aspartate](n)-L-aspartate + L-arginine + ATP = [L-4-(L-arginin-2-N-yl)aspartate](n+1) + ADP + phosphate + H(+)</text>
        <dbReference type="Rhea" id="RHEA:23888"/>
        <dbReference type="Rhea" id="RHEA-COMP:13732"/>
        <dbReference type="Rhea" id="RHEA-COMP:13733"/>
        <dbReference type="ChEBI" id="CHEBI:15378"/>
        <dbReference type="ChEBI" id="CHEBI:30616"/>
        <dbReference type="ChEBI" id="CHEBI:32682"/>
        <dbReference type="ChEBI" id="CHEBI:43474"/>
        <dbReference type="ChEBI" id="CHEBI:137986"/>
        <dbReference type="ChEBI" id="CHEBI:137990"/>
        <dbReference type="ChEBI" id="CHEBI:456216"/>
        <dbReference type="EC" id="6.3.2.30"/>
    </reaction>
</comment>
<dbReference type="SUPFAM" id="SSF53623">
    <property type="entry name" value="MurD-like peptide ligases, catalytic domain"/>
    <property type="match status" value="1"/>
</dbReference>
<evidence type="ECO:0000256" key="12">
    <source>
        <dbReference type="ARBA" id="ARBA00048094"/>
    </source>
</evidence>
<comment type="subunit">
    <text evidence="4">Homodimer.</text>
</comment>
<dbReference type="SUPFAM" id="SSF56059">
    <property type="entry name" value="Glutathione synthetase ATP-binding domain-like"/>
    <property type="match status" value="1"/>
</dbReference>
<evidence type="ECO:0000313" key="17">
    <source>
        <dbReference type="Proteomes" id="UP000449710"/>
    </source>
</evidence>
<dbReference type="InterPro" id="IPR005479">
    <property type="entry name" value="CPAse_ATP-bd"/>
</dbReference>
<dbReference type="EMBL" id="SUMG01000032">
    <property type="protein sequence ID" value="NBG89593.1"/>
    <property type="molecule type" value="Genomic_DNA"/>
</dbReference>
<dbReference type="InterPro" id="IPR011810">
    <property type="entry name" value="Cya_phycin_syn"/>
</dbReference>
<sequence>MKIIEMRAIRGPNYYSRHPVIFMRLDLGELEEKPTDKIPGFKDNLAMMMPSLQQHKCSPGRVGGFYERLIRGTWAGHVLEHVALELQCLSGHEVAFGKTFNTDDYGIYNLVYRYVDEKTGMRAGEMAFHIVENLFKGIKTDVKPLIIDLKEIAETSLLGPSTQSIVNEATKKGISHLRLNEESYVQLGQGVHQRRIQATMMDNTSALGVEIADDKESTKKLLSSMGIPIPEGLSVETVEEALQAADEIGYPVVVKPLVGNHGRGITVNITNREELKLAFEIADKICETSLVEKYLEGFDYRILVIDGKFVAAALREPAYVIGNGTSSIGDLIDEINKDPDRGIGHEKSLTRIKIDYMTERLLAVRKLSVNSIPADGEKIYIKSTANISAGGTALDVTENVHPLNRLMAERISRIVGLNVIGIDLIADTLAKPFQRESSGVVEVNAAPGFRMHLNPTTGTPRNIAANVIDMLFPPGAAYAIPIVAVTGTNGKTTTTRLISHILGLNGCTVGMTSTDAVIIDNIPILQGDYSGPEGAQKVMMDSTIDHAVFEVARGGILRRGLGFKESDVGILLNISSDHLGEGGIDTLEELARLKSTVTEAVKPTGYSVFNADDALVLSCLDKGKGQPVLFSKDPEHPALKKNYDQGNLNVTVQEGTVIIQKKGWTSTVASVAEIPITFDGKAGFNVENVMAAVAATAALGLNETQVRAGLVSFSPSIGQTPGRMNVIEMGDFKVVVDYGHNIGAITATADFIKGLMPGRKIRMTSGVGNRRGDDILEFGETLSRYYDHIVLCDADPRERIPGETARIVKEGLLKGGFEPEMVTVVLDEIEATKSALEMAGKGDLVVLQADNVARVIKDVLEYKAKLAGSRS</sequence>
<dbReference type="Gene3D" id="3.40.1190.10">
    <property type="entry name" value="Mur-like, catalytic domain"/>
    <property type="match status" value="1"/>
</dbReference>
<evidence type="ECO:0000256" key="11">
    <source>
        <dbReference type="ARBA" id="ARBA00031353"/>
    </source>
</evidence>
<keyword evidence="8 16" id="KW-0436">Ligase</keyword>
<feature type="domain" description="ATP-grasp" evidence="15">
    <location>
        <begin position="219"/>
        <end position="472"/>
    </location>
</feature>
<evidence type="ECO:0000256" key="7">
    <source>
        <dbReference type="ARBA" id="ARBA00022036"/>
    </source>
</evidence>
<dbReference type="InterPro" id="IPR036615">
    <property type="entry name" value="Mur_ligase_C_dom_sf"/>
</dbReference>
<dbReference type="Gene3D" id="3.90.190.20">
    <property type="entry name" value="Mur ligase, C-terminal domain"/>
    <property type="match status" value="1"/>
</dbReference>
<evidence type="ECO:0000256" key="9">
    <source>
        <dbReference type="ARBA" id="ARBA00022741"/>
    </source>
</evidence>
<evidence type="ECO:0000256" key="4">
    <source>
        <dbReference type="ARBA" id="ARBA00011738"/>
    </source>
</evidence>
<comment type="caution">
    <text evidence="16">The sequence shown here is derived from an EMBL/GenBank/DDBJ whole genome shotgun (WGS) entry which is preliminary data.</text>
</comment>
<dbReference type="SUPFAM" id="SSF53244">
    <property type="entry name" value="MurD-like peptide ligases, peptide-binding domain"/>
    <property type="match status" value="1"/>
</dbReference>
<evidence type="ECO:0000256" key="13">
    <source>
        <dbReference type="ARBA" id="ARBA00048425"/>
    </source>
</evidence>
<dbReference type="InterPro" id="IPR018109">
    <property type="entry name" value="Folylpolyglutamate_synth_CS"/>
</dbReference>
<dbReference type="GO" id="GO:0005524">
    <property type="term" value="F:ATP binding"/>
    <property type="evidence" value="ECO:0007669"/>
    <property type="project" value="UniProtKB-UniRule"/>
</dbReference>
<dbReference type="EC" id="6.3.2.30" evidence="5"/>
<protein>
    <recommendedName>
        <fullName evidence="7">Cyanophycin synthetase</fullName>
        <ecNumber evidence="6">6.3.2.29</ecNumber>
        <ecNumber evidence="5">6.3.2.30</ecNumber>
    </recommendedName>
    <alternativeName>
        <fullName evidence="11">Cyanophycin synthase</fullName>
    </alternativeName>
</protein>
<dbReference type="PROSITE" id="PS01011">
    <property type="entry name" value="FOLYLPOLYGLU_SYNT_1"/>
    <property type="match status" value="1"/>
</dbReference>
<dbReference type="Gene3D" id="3.30.1490.20">
    <property type="entry name" value="ATP-grasp fold, A domain"/>
    <property type="match status" value="1"/>
</dbReference>
<evidence type="ECO:0000313" key="16">
    <source>
        <dbReference type="EMBL" id="NBG89593.1"/>
    </source>
</evidence>
<dbReference type="Pfam" id="PF02786">
    <property type="entry name" value="CPSase_L_D2"/>
    <property type="match status" value="1"/>
</dbReference>
<evidence type="ECO:0000256" key="5">
    <source>
        <dbReference type="ARBA" id="ARBA00012968"/>
    </source>
</evidence>
<dbReference type="GO" id="GO:0004326">
    <property type="term" value="F:tetrahydrofolylpolyglutamate synthase activity"/>
    <property type="evidence" value="ECO:0007669"/>
    <property type="project" value="InterPro"/>
</dbReference>